<evidence type="ECO:0000259" key="2">
    <source>
        <dbReference type="Pfam" id="PF17223"/>
    </source>
</evidence>
<feature type="signal peptide" evidence="1">
    <location>
        <begin position="1"/>
        <end position="20"/>
    </location>
</feature>
<reference evidence="3" key="1">
    <citation type="submission" date="2017-06" db="EMBL/GenBank/DDBJ databases">
        <title>Identification and characterization of cuticle protein genes based on the Locusta migratoria transcriptome.</title>
        <authorList>
            <person name="Zhao X."/>
            <person name="Yang Y."/>
            <person name="Zhang J."/>
        </authorList>
    </citation>
    <scope>NUCLEOTIDE SEQUENCE</scope>
</reference>
<accession>A0A3Q8CE78</accession>
<protein>
    <submittedName>
        <fullName evidence="3">Cuticle protein NCP1</fullName>
    </submittedName>
</protein>
<evidence type="ECO:0000313" key="3">
    <source>
        <dbReference type="EMBL" id="ATX63085.1"/>
    </source>
</evidence>
<dbReference type="EMBL" id="MF326211">
    <property type="protein sequence ID" value="ATX63085.1"/>
    <property type="molecule type" value="mRNA"/>
</dbReference>
<feature type="chain" id="PRO_5018640104" evidence="1">
    <location>
        <begin position="21"/>
        <end position="104"/>
    </location>
</feature>
<name>A0A3Q8CE78_LOCMI</name>
<sequence>MLEMLRTLVVVALCAWAACGQERYPAGLSAALCPNYPLCDNSVIATFSSPAGVPATRAYPAGVAAAACPNYPYCNNNVYPGYAPATREYPPGVHPAACPGYPFC</sequence>
<dbReference type="PROSITE" id="PS51257">
    <property type="entry name" value="PROKAR_LIPOPROTEIN"/>
    <property type="match status" value="1"/>
</dbReference>
<organism evidence="3">
    <name type="scientific">Locusta migratoria</name>
    <name type="common">Migratory locust</name>
    <dbReference type="NCBI Taxonomy" id="7004"/>
    <lineage>
        <taxon>Eukaryota</taxon>
        <taxon>Metazoa</taxon>
        <taxon>Ecdysozoa</taxon>
        <taxon>Arthropoda</taxon>
        <taxon>Hexapoda</taxon>
        <taxon>Insecta</taxon>
        <taxon>Pterygota</taxon>
        <taxon>Neoptera</taxon>
        <taxon>Polyneoptera</taxon>
        <taxon>Orthoptera</taxon>
        <taxon>Caelifera</taxon>
        <taxon>Acrididea</taxon>
        <taxon>Acridomorpha</taxon>
        <taxon>Acridoidea</taxon>
        <taxon>Acrididae</taxon>
        <taxon>Oedipodinae</taxon>
        <taxon>Locusta</taxon>
    </lineage>
</organism>
<feature type="domain" description="Cuticle protein CPCFC" evidence="2">
    <location>
        <begin position="24"/>
        <end position="40"/>
    </location>
</feature>
<dbReference type="AlphaFoldDB" id="A0A3Q8CE78"/>
<evidence type="ECO:0000256" key="1">
    <source>
        <dbReference type="SAM" id="SignalP"/>
    </source>
</evidence>
<keyword evidence="1" id="KW-0732">Signal</keyword>
<proteinExistence type="evidence at transcript level"/>
<dbReference type="GO" id="GO:0042302">
    <property type="term" value="F:structural constituent of cuticle"/>
    <property type="evidence" value="ECO:0007669"/>
    <property type="project" value="InterPro"/>
</dbReference>
<dbReference type="InterPro" id="IPR033778">
    <property type="entry name" value="CPCFC"/>
</dbReference>
<feature type="domain" description="Cuticle protein CPCFC" evidence="2">
    <location>
        <begin position="59"/>
        <end position="75"/>
    </location>
</feature>
<dbReference type="Pfam" id="PF17223">
    <property type="entry name" value="CPCFC"/>
    <property type="match status" value="2"/>
</dbReference>